<protein>
    <recommendedName>
        <fullName evidence="4 6">6-phosphogluconolactonase</fullName>
        <shortName evidence="6">6PGL</shortName>
        <ecNumber evidence="4 6">3.1.1.31</ecNumber>
    </recommendedName>
</protein>
<dbReference type="GO" id="GO:0017057">
    <property type="term" value="F:6-phosphogluconolactonase activity"/>
    <property type="evidence" value="ECO:0007669"/>
    <property type="project" value="UniProtKB-UniRule"/>
</dbReference>
<evidence type="ECO:0000256" key="2">
    <source>
        <dbReference type="ARBA" id="ARBA00004961"/>
    </source>
</evidence>
<reference evidence="8 9" key="1">
    <citation type="submission" date="2024-02" db="EMBL/GenBank/DDBJ databases">
        <title>Chromosome-scale genome assembly of the rough periwinkle Littorina saxatilis.</title>
        <authorList>
            <person name="De Jode A."/>
            <person name="Faria R."/>
            <person name="Formenti G."/>
            <person name="Sims Y."/>
            <person name="Smith T.P."/>
            <person name="Tracey A."/>
            <person name="Wood J.M.D."/>
            <person name="Zagrodzka Z.B."/>
            <person name="Johannesson K."/>
            <person name="Butlin R.K."/>
            <person name="Leder E.H."/>
        </authorList>
    </citation>
    <scope>NUCLEOTIDE SEQUENCE [LARGE SCALE GENOMIC DNA]</scope>
    <source>
        <strain evidence="8">Snail1</strain>
        <tissue evidence="8">Muscle</tissue>
    </source>
</reference>
<evidence type="ECO:0000256" key="4">
    <source>
        <dbReference type="ARBA" id="ARBA00013198"/>
    </source>
</evidence>
<dbReference type="Proteomes" id="UP001374579">
    <property type="component" value="Unassembled WGS sequence"/>
</dbReference>
<evidence type="ECO:0000256" key="5">
    <source>
        <dbReference type="ARBA" id="ARBA00022801"/>
    </source>
</evidence>
<dbReference type="EMBL" id="JBAMIC010000018">
    <property type="protein sequence ID" value="KAK7094726.1"/>
    <property type="molecule type" value="Genomic_DNA"/>
</dbReference>
<dbReference type="InterPro" id="IPR005900">
    <property type="entry name" value="6-phosphogluconolactonase_DevB"/>
</dbReference>
<dbReference type="PANTHER" id="PTHR11054:SF0">
    <property type="entry name" value="6-PHOSPHOGLUCONOLACTONASE"/>
    <property type="match status" value="1"/>
</dbReference>
<dbReference type="InterPro" id="IPR037171">
    <property type="entry name" value="NagB/RpiA_transferase-like"/>
</dbReference>
<feature type="domain" description="Glucosamine/galactosamine-6-phosphate isomerase" evidence="7">
    <location>
        <begin position="11"/>
        <end position="229"/>
    </location>
</feature>
<dbReference type="NCBIfam" id="TIGR01198">
    <property type="entry name" value="pgl"/>
    <property type="match status" value="1"/>
</dbReference>
<dbReference type="InterPro" id="IPR006148">
    <property type="entry name" value="Glc/Gal-6P_isomerase"/>
</dbReference>
<dbReference type="Pfam" id="PF01182">
    <property type="entry name" value="Glucosamine_iso"/>
    <property type="match status" value="1"/>
</dbReference>
<evidence type="ECO:0000256" key="6">
    <source>
        <dbReference type="RuleBase" id="RU365095"/>
    </source>
</evidence>
<dbReference type="EC" id="3.1.1.31" evidence="4 6"/>
<keyword evidence="9" id="KW-1185">Reference proteome</keyword>
<comment type="catalytic activity">
    <reaction evidence="1 6">
        <text>6-phospho-D-glucono-1,5-lactone + H2O = 6-phospho-D-gluconate + H(+)</text>
        <dbReference type="Rhea" id="RHEA:12556"/>
        <dbReference type="ChEBI" id="CHEBI:15377"/>
        <dbReference type="ChEBI" id="CHEBI:15378"/>
        <dbReference type="ChEBI" id="CHEBI:57955"/>
        <dbReference type="ChEBI" id="CHEBI:58759"/>
        <dbReference type="EC" id="3.1.1.31"/>
    </reaction>
</comment>
<dbReference type="AlphaFoldDB" id="A0AAN9G498"/>
<evidence type="ECO:0000259" key="7">
    <source>
        <dbReference type="Pfam" id="PF01182"/>
    </source>
</evidence>
<evidence type="ECO:0000313" key="9">
    <source>
        <dbReference type="Proteomes" id="UP001374579"/>
    </source>
</evidence>
<evidence type="ECO:0000256" key="1">
    <source>
        <dbReference type="ARBA" id="ARBA00000832"/>
    </source>
</evidence>
<dbReference type="GO" id="GO:0006098">
    <property type="term" value="P:pentose-phosphate shunt"/>
    <property type="evidence" value="ECO:0007669"/>
    <property type="project" value="InterPro"/>
</dbReference>
<dbReference type="PANTHER" id="PTHR11054">
    <property type="entry name" value="6-PHOSPHOGLUCONOLACTONASE"/>
    <property type="match status" value="1"/>
</dbReference>
<comment type="caution">
    <text evidence="8">The sequence shown here is derived from an EMBL/GenBank/DDBJ whole genome shotgun (WGS) entry which is preliminary data.</text>
</comment>
<dbReference type="InterPro" id="IPR039104">
    <property type="entry name" value="6PGL"/>
</dbReference>
<proteinExistence type="inferred from homology"/>
<dbReference type="CDD" id="cd01400">
    <property type="entry name" value="6PGL"/>
    <property type="match status" value="1"/>
</dbReference>
<evidence type="ECO:0000256" key="3">
    <source>
        <dbReference type="ARBA" id="ARBA00010662"/>
    </source>
</evidence>
<comment type="similarity">
    <text evidence="3 6">Belongs to the glucosamine/galactosamine-6-phosphate isomerase family. 6-phosphogluconolactonase subfamily.</text>
</comment>
<name>A0AAN9G498_9CAEN</name>
<comment type="function">
    <text evidence="6">Hydrolysis of 6-phosphogluconolactone to 6-phosphogluconate.</text>
</comment>
<organism evidence="8 9">
    <name type="scientific">Littorina saxatilis</name>
    <dbReference type="NCBI Taxonomy" id="31220"/>
    <lineage>
        <taxon>Eukaryota</taxon>
        <taxon>Metazoa</taxon>
        <taxon>Spiralia</taxon>
        <taxon>Lophotrochozoa</taxon>
        <taxon>Mollusca</taxon>
        <taxon>Gastropoda</taxon>
        <taxon>Caenogastropoda</taxon>
        <taxon>Littorinimorpha</taxon>
        <taxon>Littorinoidea</taxon>
        <taxon>Littorinidae</taxon>
        <taxon>Littorina</taxon>
    </lineage>
</organism>
<sequence>MAAAVVKVLESEAAVAQKLCEIVIEKANAAINDRGVFVVGVSGGSAAKFLCSGLPSATTDWTKWRIFFCDERYVPYSDPECTYTIFKDGLVSKVPALANLIYPINTDITVEEAAEDYLKKIRSVLPGNDIPRFDLLVLGMGPDGHTCSLFPGHPLLKETSKFVAPIKDSPKPPPSRVTLTFPVINNAACAVFASCGAGKADILQRVLEGGDGDPLPAAMVRPTDGQVIWILDSAAAAKLKNVQKL</sequence>
<dbReference type="FunFam" id="3.40.50.1360:FF:000005">
    <property type="entry name" value="6-phosphogluconolactonase"/>
    <property type="match status" value="1"/>
</dbReference>
<dbReference type="Gene3D" id="3.40.50.1360">
    <property type="match status" value="1"/>
</dbReference>
<comment type="pathway">
    <text evidence="2 6">Carbohydrate degradation; pentose phosphate pathway; D-ribulose 5-phosphate from D-glucose 6-phosphate (oxidative stage): step 2/3.</text>
</comment>
<gene>
    <name evidence="8" type="ORF">V1264_006237</name>
</gene>
<keyword evidence="5 6" id="KW-0378">Hydrolase</keyword>
<dbReference type="SUPFAM" id="SSF100950">
    <property type="entry name" value="NagB/RpiA/CoA transferase-like"/>
    <property type="match status" value="1"/>
</dbReference>
<dbReference type="GO" id="GO:0005975">
    <property type="term" value="P:carbohydrate metabolic process"/>
    <property type="evidence" value="ECO:0007669"/>
    <property type="project" value="UniProtKB-UniRule"/>
</dbReference>
<accession>A0AAN9G498</accession>
<evidence type="ECO:0000313" key="8">
    <source>
        <dbReference type="EMBL" id="KAK7094726.1"/>
    </source>
</evidence>